<organism evidence="12 13">
    <name type="scientific">Klebsormidium nitens</name>
    <name type="common">Green alga</name>
    <name type="synonym">Ulothrix nitens</name>
    <dbReference type="NCBI Taxonomy" id="105231"/>
    <lineage>
        <taxon>Eukaryota</taxon>
        <taxon>Viridiplantae</taxon>
        <taxon>Streptophyta</taxon>
        <taxon>Klebsormidiophyceae</taxon>
        <taxon>Klebsormidiales</taxon>
        <taxon>Klebsormidiaceae</taxon>
        <taxon>Klebsormidium</taxon>
    </lineage>
</organism>
<dbReference type="FunFam" id="1.10.510.10:FF:000051">
    <property type="entry name" value="Receptor-like serine/threonine-protein kinase ALE2"/>
    <property type="match status" value="1"/>
</dbReference>
<dbReference type="Pfam" id="PF00069">
    <property type="entry name" value="Pkinase"/>
    <property type="match status" value="1"/>
</dbReference>
<dbReference type="STRING" id="105231.A0A1Y1I2Y8"/>
<dbReference type="GO" id="GO:0004672">
    <property type="term" value="F:protein kinase activity"/>
    <property type="evidence" value="ECO:0000318"/>
    <property type="project" value="GO_Central"/>
</dbReference>
<feature type="region of interest" description="Disordered" evidence="10">
    <location>
        <begin position="891"/>
        <end position="931"/>
    </location>
</feature>
<dbReference type="PROSITE" id="PS00109">
    <property type="entry name" value="PROTEIN_KINASE_TYR"/>
    <property type="match status" value="1"/>
</dbReference>
<feature type="binding site" evidence="9">
    <location>
        <position position="163"/>
    </location>
    <ligand>
        <name>ATP</name>
        <dbReference type="ChEBI" id="CHEBI:30616"/>
    </ligand>
</feature>
<dbReference type="GO" id="GO:0005524">
    <property type="term" value="F:ATP binding"/>
    <property type="evidence" value="ECO:0007669"/>
    <property type="project" value="UniProtKB-UniRule"/>
</dbReference>
<feature type="domain" description="Protein kinase" evidence="11">
    <location>
        <begin position="135"/>
        <end position="409"/>
    </location>
</feature>
<dbReference type="CDD" id="cd14066">
    <property type="entry name" value="STKc_IRAK"/>
    <property type="match status" value="1"/>
</dbReference>
<dbReference type="PROSITE" id="PS00107">
    <property type="entry name" value="PROTEIN_KINASE_ATP"/>
    <property type="match status" value="1"/>
</dbReference>
<feature type="region of interest" description="Disordered" evidence="10">
    <location>
        <begin position="7"/>
        <end position="33"/>
    </location>
</feature>
<feature type="compositionally biased region" description="Polar residues" evidence="10">
    <location>
        <begin position="891"/>
        <end position="901"/>
    </location>
</feature>
<dbReference type="SUPFAM" id="SSF56112">
    <property type="entry name" value="Protein kinase-like (PK-like)"/>
    <property type="match status" value="2"/>
</dbReference>
<gene>
    <name evidence="12" type="ORF">KFL_001360140</name>
</gene>
<protein>
    <submittedName>
        <fullName evidence="12">Protein kinase superfamily protein</fullName>
    </submittedName>
</protein>
<keyword evidence="6 12" id="KW-0418">Kinase</keyword>
<dbReference type="PANTHER" id="PTHR47985:SF24">
    <property type="entry name" value="PROTEIN KINASE SUPERFAMILY PROTEIN"/>
    <property type="match status" value="1"/>
</dbReference>
<dbReference type="PROSITE" id="PS00108">
    <property type="entry name" value="PROTEIN_KINASE_ST"/>
    <property type="match status" value="1"/>
</dbReference>
<evidence type="ECO:0000256" key="5">
    <source>
        <dbReference type="ARBA" id="ARBA00022741"/>
    </source>
</evidence>
<evidence type="ECO:0000313" key="12">
    <source>
        <dbReference type="EMBL" id="GAQ83117.1"/>
    </source>
</evidence>
<evidence type="ECO:0000256" key="8">
    <source>
        <dbReference type="ARBA" id="ARBA00023136"/>
    </source>
</evidence>
<evidence type="ECO:0000256" key="2">
    <source>
        <dbReference type="ARBA" id="ARBA00022475"/>
    </source>
</evidence>
<evidence type="ECO:0000256" key="3">
    <source>
        <dbReference type="ARBA" id="ARBA00022527"/>
    </source>
</evidence>
<keyword evidence="13" id="KW-1185">Reference proteome</keyword>
<feature type="domain" description="Protein kinase" evidence="11">
    <location>
        <begin position="435"/>
        <end position="695"/>
    </location>
</feature>
<keyword evidence="3" id="KW-0723">Serine/threonine-protein kinase</keyword>
<dbReference type="Gene3D" id="1.10.510.10">
    <property type="entry name" value="Transferase(Phosphotransferase) domain 1"/>
    <property type="match status" value="2"/>
</dbReference>
<evidence type="ECO:0000256" key="4">
    <source>
        <dbReference type="ARBA" id="ARBA00022679"/>
    </source>
</evidence>
<dbReference type="Proteomes" id="UP000054558">
    <property type="component" value="Unassembled WGS sequence"/>
</dbReference>
<dbReference type="GO" id="GO:0004674">
    <property type="term" value="F:protein serine/threonine kinase activity"/>
    <property type="evidence" value="ECO:0007669"/>
    <property type="project" value="UniProtKB-KW"/>
</dbReference>
<dbReference type="Gene3D" id="3.30.200.20">
    <property type="entry name" value="Phosphorylase Kinase, domain 1"/>
    <property type="match status" value="1"/>
</dbReference>
<keyword evidence="8" id="KW-0472">Membrane</keyword>
<sequence>MGFLKRLFSGGSAQPRGGVQRPGTAPPQRTGSAPVLRQNAAQQQANSREVKLADLVNWTNLQRPRTALDDKAEARRRMAEWTRQGRGETEREDHVLIKAAEGSTWSLHYPTLRSGHAYLSQVFELRELQLATRGFHQADLVGEGGFGKVFKAVLTDGRVAAVKQLDRGRTQGDQEFWVEVEMLSRLRSPHVLTLWGFCAESNQRLLVYEYMRNGSLQDQLHRDEKMMGRPPLDWPARLQIALDVACALEYLHEVAQPPVIHGDLKSSNILLDFDFKAKLADLGLAKRVPAGGQVRADVLGTHGYCAPDYAATGRMTTKSDVYSFGVVLLELITGRAPLDLKKKRSLVSWALPLLRDKRGLAKMVDPALEGCYSMKDLCQVAAIATLCLQSKGEYRPLMGDVVTSLLPLVINSYNGAEGFASELEELLGIKQQQQASREQSASEAQPGSVHRAFLADGREVILAEVGGAWVRLAKEEFATEATIMTQLSSPHLLTPWGYSSSPAHRLLMFNSVPNGSLEERLGTTGAPRSPRPLDWDTRVQVALDCARGLGCLHEKGLVHGDFRATNVLLDQTNTAQVSAFGVTKPSTGRRGAVCHVAPEAAFTGTATPRSDVYSYGLMLLQLITGEHPAGANPVAWAMSLVTDHKRLAHVTDPHLQGQYPFRDVSHVAAIAAMCLQPEPAHRPLMTDIVTSLMGIAGRPKTVVPPQERGAGTRAAEGVARSAPQLEELAVPEDAHLCHAENSDISVFGERTPAAADYCEPDDFSSDELQISLRQRSPAKPRKMPLVSTSEDSEGEQHPVISRQHDEELVTEPSSSRTAFLLRDEFPLYERDGPLSDADDADFASDREEQFLDEDDDVSDQGTGAPSVHDGWKSTPSGQVYVSRDYDFAELQASTDESSSAFESDARGSSSARGRHVAAPGPSVRSHRRQRSFEFDDALRREVKLWPIGSTRSDVGVASVGRFRRGRPASARGPLFGGR</sequence>
<evidence type="ECO:0000313" key="13">
    <source>
        <dbReference type="Proteomes" id="UP000054558"/>
    </source>
</evidence>
<dbReference type="GO" id="GO:0005886">
    <property type="term" value="C:plasma membrane"/>
    <property type="evidence" value="ECO:0007669"/>
    <property type="project" value="UniProtKB-SubCell"/>
</dbReference>
<evidence type="ECO:0000256" key="6">
    <source>
        <dbReference type="ARBA" id="ARBA00022777"/>
    </source>
</evidence>
<feature type="region of interest" description="Disordered" evidence="10">
    <location>
        <begin position="850"/>
        <end position="875"/>
    </location>
</feature>
<dbReference type="InterPro" id="IPR011009">
    <property type="entry name" value="Kinase-like_dom_sf"/>
</dbReference>
<dbReference type="Pfam" id="PF07714">
    <property type="entry name" value="PK_Tyr_Ser-Thr"/>
    <property type="match status" value="1"/>
</dbReference>
<evidence type="ECO:0000256" key="10">
    <source>
        <dbReference type="SAM" id="MobiDB-lite"/>
    </source>
</evidence>
<reference evidence="12 13" key="1">
    <citation type="journal article" date="2014" name="Nat. Commun.">
        <title>Klebsormidium flaccidum genome reveals primary factors for plant terrestrial adaptation.</title>
        <authorList>
            <person name="Hori K."/>
            <person name="Maruyama F."/>
            <person name="Fujisawa T."/>
            <person name="Togashi T."/>
            <person name="Yamamoto N."/>
            <person name="Seo M."/>
            <person name="Sato S."/>
            <person name="Yamada T."/>
            <person name="Mori H."/>
            <person name="Tajima N."/>
            <person name="Moriyama T."/>
            <person name="Ikeuchi M."/>
            <person name="Watanabe M."/>
            <person name="Wada H."/>
            <person name="Kobayashi K."/>
            <person name="Saito M."/>
            <person name="Masuda T."/>
            <person name="Sasaki-Sekimoto Y."/>
            <person name="Mashiguchi K."/>
            <person name="Awai K."/>
            <person name="Shimojima M."/>
            <person name="Masuda S."/>
            <person name="Iwai M."/>
            <person name="Nobusawa T."/>
            <person name="Narise T."/>
            <person name="Kondo S."/>
            <person name="Saito H."/>
            <person name="Sato R."/>
            <person name="Murakawa M."/>
            <person name="Ihara Y."/>
            <person name="Oshima-Yamada Y."/>
            <person name="Ohtaka K."/>
            <person name="Satoh M."/>
            <person name="Sonobe K."/>
            <person name="Ishii M."/>
            <person name="Ohtani R."/>
            <person name="Kanamori-Sato M."/>
            <person name="Honoki R."/>
            <person name="Miyazaki D."/>
            <person name="Mochizuki H."/>
            <person name="Umetsu J."/>
            <person name="Higashi K."/>
            <person name="Shibata D."/>
            <person name="Kamiya Y."/>
            <person name="Sato N."/>
            <person name="Nakamura Y."/>
            <person name="Tabata S."/>
            <person name="Ida S."/>
            <person name="Kurokawa K."/>
            <person name="Ohta H."/>
        </authorList>
    </citation>
    <scope>NUCLEOTIDE SEQUENCE [LARGE SCALE GENOMIC DNA]</scope>
    <source>
        <strain evidence="12 13">NIES-2285</strain>
    </source>
</reference>
<feature type="region of interest" description="Disordered" evidence="10">
    <location>
        <begin position="772"/>
        <end position="815"/>
    </location>
</feature>
<evidence type="ECO:0000256" key="9">
    <source>
        <dbReference type="PROSITE-ProRule" id="PRU10141"/>
    </source>
</evidence>
<dbReference type="InterPro" id="IPR017441">
    <property type="entry name" value="Protein_kinase_ATP_BS"/>
</dbReference>
<dbReference type="PANTHER" id="PTHR47985">
    <property type="entry name" value="OS07G0668900 PROTEIN"/>
    <property type="match status" value="1"/>
</dbReference>
<dbReference type="OrthoDB" id="4062651at2759"/>
<dbReference type="InterPro" id="IPR001245">
    <property type="entry name" value="Ser-Thr/Tyr_kinase_cat_dom"/>
</dbReference>
<dbReference type="EMBL" id="DF237085">
    <property type="protein sequence ID" value="GAQ83117.1"/>
    <property type="molecule type" value="Genomic_DNA"/>
</dbReference>
<evidence type="ECO:0000256" key="7">
    <source>
        <dbReference type="ARBA" id="ARBA00022840"/>
    </source>
</evidence>
<proteinExistence type="predicted"/>
<dbReference type="InterPro" id="IPR008266">
    <property type="entry name" value="Tyr_kinase_AS"/>
</dbReference>
<evidence type="ECO:0000259" key="11">
    <source>
        <dbReference type="PROSITE" id="PS50011"/>
    </source>
</evidence>
<keyword evidence="4" id="KW-0808">Transferase</keyword>
<name>A0A1Y1I2Y8_KLENI</name>
<dbReference type="FunFam" id="3.30.200.20:FF:000162">
    <property type="entry name" value="Adenine nucleotide alpha hydrolase-like domain kinase"/>
    <property type="match status" value="1"/>
</dbReference>
<keyword evidence="7 9" id="KW-0067">ATP-binding</keyword>
<comment type="subcellular location">
    <subcellularLocation>
        <location evidence="1">Cell membrane</location>
    </subcellularLocation>
</comment>
<evidence type="ECO:0000256" key="1">
    <source>
        <dbReference type="ARBA" id="ARBA00004236"/>
    </source>
</evidence>
<keyword evidence="2" id="KW-1003">Cell membrane</keyword>
<dbReference type="AlphaFoldDB" id="A0A1Y1I2Y8"/>
<keyword evidence="5 9" id="KW-0547">Nucleotide-binding</keyword>
<accession>A0A1Y1I2Y8</accession>
<feature type="region of interest" description="Disordered" evidence="10">
    <location>
        <begin position="956"/>
        <end position="978"/>
    </location>
</feature>
<dbReference type="InterPro" id="IPR008271">
    <property type="entry name" value="Ser/Thr_kinase_AS"/>
</dbReference>
<dbReference type="InterPro" id="IPR000719">
    <property type="entry name" value="Prot_kinase_dom"/>
</dbReference>
<dbReference type="PROSITE" id="PS50011">
    <property type="entry name" value="PROTEIN_KINASE_DOM"/>
    <property type="match status" value="2"/>
</dbReference>
<dbReference type="SMART" id="SM00220">
    <property type="entry name" value="S_TKc"/>
    <property type="match status" value="1"/>
</dbReference>
<dbReference type="OMA" id="WVANISH"/>